<sequence>MDTQEYMDKQELLSRLNILKSKLVSLISLREEQLDTVSQYRQKISILANKKYLPVLIINIVASSVLLIYGIASRNLLEPIILIAIGILLTIKKGNIINSNNFFIRKINLFAKIYRILYPLYAIFSLISYSSKSFIFLIATVIFCIIEVIVLKILINVFNKSAEEKNKPLYDNYNKISEMISEQILDINEFIDGEWFPQDYCSLHAVEFFVHSLKNKKADTIKELVNLYDTHGYREQMVNSQKEIIRNQDIIIYNQYEQISNMREIKEELRTANVLNVANFALNAANNSLLQESNAIGRSNSRILNSINNRLR</sequence>
<keyword evidence="1" id="KW-1133">Transmembrane helix</keyword>
<keyword evidence="1" id="KW-0812">Transmembrane</keyword>
<dbReference type="RefSeq" id="WP_009524824.1">
    <property type="nucleotide sequence ID" value="NZ_JH414548.1"/>
</dbReference>
<evidence type="ECO:0000313" key="2">
    <source>
        <dbReference type="EMBL" id="EHL11051.1"/>
    </source>
</evidence>
<dbReference type="HOGENOM" id="CLU_865782_0_0_9"/>
<dbReference type="AlphaFoldDB" id="G9X2I1"/>
<comment type="caution">
    <text evidence="2">The sequence shown here is derived from an EMBL/GenBank/DDBJ whole genome shotgun (WGS) entry which is preliminary data.</text>
</comment>
<protein>
    <submittedName>
        <fullName evidence="2">Uncharacterized protein</fullName>
    </submittedName>
</protein>
<organism evidence="2 3">
    <name type="scientific">Peptoanaerobacter stomatis</name>
    <dbReference type="NCBI Taxonomy" id="796937"/>
    <lineage>
        <taxon>Bacteria</taxon>
        <taxon>Bacillati</taxon>
        <taxon>Bacillota</taxon>
        <taxon>Clostridia</taxon>
        <taxon>Peptostreptococcales</taxon>
        <taxon>Filifactoraceae</taxon>
        <taxon>Peptoanaerobacter</taxon>
    </lineage>
</organism>
<evidence type="ECO:0000313" key="3">
    <source>
        <dbReference type="Proteomes" id="UP000006437"/>
    </source>
</evidence>
<dbReference type="Proteomes" id="UP000006437">
    <property type="component" value="Unassembled WGS sequence"/>
</dbReference>
<reference evidence="2 3" key="1">
    <citation type="submission" date="2011-08" db="EMBL/GenBank/DDBJ databases">
        <title>The Genome Sequence of Eubacteriaceae bacterium ACC19a.</title>
        <authorList>
            <consortium name="The Broad Institute Genome Sequencing Platform"/>
            <person name="Earl A."/>
            <person name="Ward D."/>
            <person name="Feldgarden M."/>
            <person name="Gevers D."/>
            <person name="Sizova M."/>
            <person name="Hazen A."/>
            <person name="Epstein S."/>
            <person name="Young S.K."/>
            <person name="Zeng Q."/>
            <person name="Gargeya S."/>
            <person name="Fitzgerald M."/>
            <person name="Haas B."/>
            <person name="Abouelleil A."/>
            <person name="Alvarado L."/>
            <person name="Arachchi H.M."/>
            <person name="Berlin A."/>
            <person name="Brown A."/>
            <person name="Chapman S.B."/>
            <person name="Chen Z."/>
            <person name="Dunbar C."/>
            <person name="Freedman E."/>
            <person name="Gearin G."/>
            <person name="Gellesch M."/>
            <person name="Goldberg J."/>
            <person name="Griggs A."/>
            <person name="Gujja S."/>
            <person name="Heiman D."/>
            <person name="Howarth C."/>
            <person name="Larson L."/>
            <person name="Lui A."/>
            <person name="MacDonald P.J.P."/>
            <person name="Montmayeur A."/>
            <person name="Murphy C."/>
            <person name="Neiman D."/>
            <person name="Pearson M."/>
            <person name="Priest M."/>
            <person name="Roberts A."/>
            <person name="Saif S."/>
            <person name="Shea T."/>
            <person name="Shenoy N."/>
            <person name="Sisk P."/>
            <person name="Stolte C."/>
            <person name="Sykes S."/>
            <person name="Wortman J."/>
            <person name="Nusbaum C."/>
            <person name="Birren B."/>
        </authorList>
    </citation>
    <scope>NUCLEOTIDE SEQUENCE [LARGE SCALE GENOMIC DNA]</scope>
    <source>
        <strain evidence="2 3">ACC19a</strain>
    </source>
</reference>
<evidence type="ECO:0000256" key="1">
    <source>
        <dbReference type="SAM" id="Phobius"/>
    </source>
</evidence>
<keyword evidence="1" id="KW-0472">Membrane</keyword>
<dbReference type="BioCyc" id="EBAC796937-HMP:GMGH-590-MONOMER"/>
<name>G9X2I1_9FIRM</name>
<feature type="transmembrane region" description="Helical" evidence="1">
    <location>
        <begin position="113"/>
        <end position="129"/>
    </location>
</feature>
<proteinExistence type="predicted"/>
<dbReference type="EMBL" id="AFZE01000056">
    <property type="protein sequence ID" value="EHL11051.1"/>
    <property type="molecule type" value="Genomic_DNA"/>
</dbReference>
<feature type="transmembrane region" description="Helical" evidence="1">
    <location>
        <begin position="52"/>
        <end position="70"/>
    </location>
</feature>
<accession>G9X2I1</accession>
<feature type="transmembrane region" description="Helical" evidence="1">
    <location>
        <begin position="76"/>
        <end position="92"/>
    </location>
</feature>
<feature type="transmembrane region" description="Helical" evidence="1">
    <location>
        <begin position="135"/>
        <end position="158"/>
    </location>
</feature>
<gene>
    <name evidence="2" type="ORF">HMPREF9629_00588</name>
</gene>